<reference evidence="1 2" key="1">
    <citation type="journal article" date="2011" name="Stand. Genomic Sci.">
        <title>Complete genome sequence of Odoribacter splanchnicus type strain (1651/6).</title>
        <authorList>
            <consortium name="US DOE Joint Genome Institute (JGI-PGF)"/>
            <person name="Goker M."/>
            <person name="Gronow S."/>
            <person name="Zeytun A."/>
            <person name="Nolan M."/>
            <person name="Lucas S."/>
            <person name="Lapidus A."/>
            <person name="Hammon N."/>
            <person name="Deshpande S."/>
            <person name="Cheng J.F."/>
            <person name="Pitluck S."/>
            <person name="Liolios K."/>
            <person name="Pagani I."/>
            <person name="Ivanova N."/>
            <person name="Mavromatis K."/>
            <person name="Ovchinikova G."/>
            <person name="Pati A."/>
            <person name="Tapia R."/>
            <person name="Han C."/>
            <person name="Goodwin L."/>
            <person name="Chen A."/>
            <person name="Palaniappan K."/>
            <person name="Land M."/>
            <person name="Hauser L."/>
            <person name="Jeffries C.D."/>
            <person name="Brambilla E.M."/>
            <person name="Rohde M."/>
            <person name="Detter J.C."/>
            <person name="Woyke T."/>
            <person name="Bristow J."/>
            <person name="Markowitz V."/>
            <person name="Hugenholtz P."/>
            <person name="Eisen J.A."/>
            <person name="Kyrpides N.C."/>
            <person name="Klenk H.P."/>
        </authorList>
    </citation>
    <scope>NUCLEOTIDE SEQUENCE [LARGE SCALE GENOMIC DNA]</scope>
    <source>
        <strain evidence="2">ATCC 29572 / DSM 20712 / JCM 15291 / NCTC 10825 / 1651/6</strain>
    </source>
</reference>
<dbReference type="PaxDb" id="709991-Odosp_3311"/>
<dbReference type="AlphaFoldDB" id="F9Z9K3"/>
<evidence type="ECO:0008006" key="3">
    <source>
        <dbReference type="Google" id="ProtNLM"/>
    </source>
</evidence>
<proteinExistence type="predicted"/>
<evidence type="ECO:0000313" key="1">
    <source>
        <dbReference type="EMBL" id="ADY34270.1"/>
    </source>
</evidence>
<keyword evidence="2" id="KW-1185">Reference proteome</keyword>
<sequence length="89" mass="10162">MTKEQTIKELTVIPGIGKSLATDLWNIGITSVADLKGKAPEVLFALSNDYAGVVQDRCVLYAFRCAVYFAQTPPEHREKEKLNWWFWKD</sequence>
<dbReference type="SUPFAM" id="SSF158702">
    <property type="entry name" value="Sec63 N-terminal domain-like"/>
    <property type="match status" value="1"/>
</dbReference>
<dbReference type="OrthoDB" id="9790407at2"/>
<dbReference type="KEGG" id="osp:Odosp_3311"/>
<dbReference type="BioCyc" id="OSPL709991:G1GRN-3370-MONOMER"/>
<gene>
    <name evidence="1" type="ordered locus">Odosp_3311</name>
</gene>
<accession>F9Z9K3</accession>
<dbReference type="HOGENOM" id="CLU_160712_0_0_10"/>
<dbReference type="Proteomes" id="UP000006657">
    <property type="component" value="Chromosome"/>
</dbReference>
<dbReference type="EMBL" id="CP002544">
    <property type="protein sequence ID" value="ADY34270.1"/>
    <property type="molecule type" value="Genomic_DNA"/>
</dbReference>
<organism evidence="1 2">
    <name type="scientific">Odoribacter splanchnicus (strain ATCC 29572 / DSM 20712 / CIP 104287 / JCM 15291 / NCTC 10825 / 1651/6)</name>
    <name type="common">Bacteroides splanchnicus</name>
    <dbReference type="NCBI Taxonomy" id="709991"/>
    <lineage>
        <taxon>Bacteria</taxon>
        <taxon>Pseudomonadati</taxon>
        <taxon>Bacteroidota</taxon>
        <taxon>Bacteroidia</taxon>
        <taxon>Bacteroidales</taxon>
        <taxon>Odoribacteraceae</taxon>
        <taxon>Odoribacter</taxon>
    </lineage>
</organism>
<evidence type="ECO:0000313" key="2">
    <source>
        <dbReference type="Proteomes" id="UP000006657"/>
    </source>
</evidence>
<dbReference type="Gene3D" id="1.10.150.20">
    <property type="entry name" value="5' to 3' exonuclease, C-terminal subdomain"/>
    <property type="match status" value="1"/>
</dbReference>
<name>F9Z9K3_ODOSD</name>
<dbReference type="STRING" id="709991.Odosp_3311"/>
<dbReference type="Pfam" id="PF11731">
    <property type="entry name" value="Cdd1"/>
    <property type="match status" value="1"/>
</dbReference>
<dbReference type="InterPro" id="IPR021725">
    <property type="entry name" value="Cdd1"/>
</dbReference>
<dbReference type="eggNOG" id="COG0389">
    <property type="taxonomic scope" value="Bacteria"/>
</dbReference>
<protein>
    <recommendedName>
        <fullName evidence="3">Pathogenicity locus</fullName>
    </recommendedName>
</protein>